<gene>
    <name evidence="2" type="ORF">LIER_10900</name>
</gene>
<sequence>MEPTIIRSLLQCSLSDSERKPIRLEAEDLAEDIVECELIVYVMVLSLKEAFKKRDIDGGLWCFDVQLLVIKDWVRGEDPLNYQFDECTFWLHVRGLKAEFFSWDVASKLANSFPGCEEYPLLEERSDPKKECVYDLWIKASMEKSWIVFKLNDEPTDTLPRRLGEESSRQGEDWGWREGGIILGAQTVSLGTLLKAELLEALEYWGNLAQIIIPRGSEDKEGSETPSPLAPRLTYSGGAKGEEGGKGKQKMGLVSSPKKRFHPYPKSGGSRGQAKKLPLSGYGLGAFPEDETAKHLVKVNKPNLILVEIKLWKQEWDVIKLKLKMPNAFLVDSRGRKGGLAMLWPRSLNVTVMSYSSHHIEALIEDEDVIPWSFVGFYGHHEVKHKRISLELLRFINNNSSLPTAFLGDFNEVLDVTEHSSYRRQRPMWQNNMFKKVVVECDLMDIGFVGFSFT</sequence>
<dbReference type="Gene3D" id="3.60.10.10">
    <property type="entry name" value="Endonuclease/exonuclease/phosphatase"/>
    <property type="match status" value="1"/>
</dbReference>
<dbReference type="SUPFAM" id="SSF56219">
    <property type="entry name" value="DNase I-like"/>
    <property type="match status" value="1"/>
</dbReference>
<comment type="caution">
    <text evidence="2">The sequence shown here is derived from an EMBL/GenBank/DDBJ whole genome shotgun (WGS) entry which is preliminary data.</text>
</comment>
<dbReference type="Proteomes" id="UP001454036">
    <property type="component" value="Unassembled WGS sequence"/>
</dbReference>
<evidence type="ECO:0000313" key="3">
    <source>
        <dbReference type="Proteomes" id="UP001454036"/>
    </source>
</evidence>
<reference evidence="2 3" key="1">
    <citation type="submission" date="2024-01" db="EMBL/GenBank/DDBJ databases">
        <title>The complete chloroplast genome sequence of Lithospermum erythrorhizon: insights into the phylogenetic relationship among Boraginaceae species and the maternal lineages of purple gromwells.</title>
        <authorList>
            <person name="Okada T."/>
            <person name="Watanabe K."/>
        </authorList>
    </citation>
    <scope>NUCLEOTIDE SEQUENCE [LARGE SCALE GENOMIC DNA]</scope>
</reference>
<organism evidence="2 3">
    <name type="scientific">Lithospermum erythrorhizon</name>
    <name type="common">Purple gromwell</name>
    <name type="synonym">Lithospermum officinale var. erythrorhizon</name>
    <dbReference type="NCBI Taxonomy" id="34254"/>
    <lineage>
        <taxon>Eukaryota</taxon>
        <taxon>Viridiplantae</taxon>
        <taxon>Streptophyta</taxon>
        <taxon>Embryophyta</taxon>
        <taxon>Tracheophyta</taxon>
        <taxon>Spermatophyta</taxon>
        <taxon>Magnoliopsida</taxon>
        <taxon>eudicotyledons</taxon>
        <taxon>Gunneridae</taxon>
        <taxon>Pentapetalae</taxon>
        <taxon>asterids</taxon>
        <taxon>lamiids</taxon>
        <taxon>Boraginales</taxon>
        <taxon>Boraginaceae</taxon>
        <taxon>Boraginoideae</taxon>
        <taxon>Lithospermeae</taxon>
        <taxon>Lithospermum</taxon>
    </lineage>
</organism>
<evidence type="ECO:0000313" key="2">
    <source>
        <dbReference type="EMBL" id="GAA0152411.1"/>
    </source>
</evidence>
<keyword evidence="3" id="KW-1185">Reference proteome</keyword>
<protein>
    <recommendedName>
        <fullName evidence="4">DUF4283 domain-containing protein</fullName>
    </recommendedName>
</protein>
<evidence type="ECO:0000256" key="1">
    <source>
        <dbReference type="SAM" id="MobiDB-lite"/>
    </source>
</evidence>
<dbReference type="InterPro" id="IPR036691">
    <property type="entry name" value="Endo/exonu/phosph_ase_sf"/>
</dbReference>
<proteinExistence type="predicted"/>
<dbReference type="PANTHER" id="PTHR35218">
    <property type="entry name" value="RNASE H DOMAIN-CONTAINING PROTEIN"/>
    <property type="match status" value="1"/>
</dbReference>
<feature type="region of interest" description="Disordered" evidence="1">
    <location>
        <begin position="217"/>
        <end position="273"/>
    </location>
</feature>
<accession>A0AAV3PN45</accession>
<evidence type="ECO:0008006" key="4">
    <source>
        <dbReference type="Google" id="ProtNLM"/>
    </source>
</evidence>
<name>A0AAV3PN45_LITER</name>
<dbReference type="AlphaFoldDB" id="A0AAV3PN45"/>
<dbReference type="PANTHER" id="PTHR35218:SF9">
    <property type="entry name" value="ENDONUCLEASE_EXONUCLEASE_PHOSPHATASE DOMAIN-CONTAINING PROTEIN"/>
    <property type="match status" value="1"/>
</dbReference>
<dbReference type="EMBL" id="BAABME010001979">
    <property type="protein sequence ID" value="GAA0152411.1"/>
    <property type="molecule type" value="Genomic_DNA"/>
</dbReference>